<feature type="transmembrane region" description="Helical" evidence="1">
    <location>
        <begin position="203"/>
        <end position="231"/>
    </location>
</feature>
<reference evidence="2" key="1">
    <citation type="journal article" date="2014" name="Front. Microbiol.">
        <title>High frequency of phylogenetically diverse reductive dehalogenase-homologous genes in deep subseafloor sedimentary metagenomes.</title>
        <authorList>
            <person name="Kawai M."/>
            <person name="Futagami T."/>
            <person name="Toyoda A."/>
            <person name="Takaki Y."/>
            <person name="Nishi S."/>
            <person name="Hori S."/>
            <person name="Arai W."/>
            <person name="Tsubouchi T."/>
            <person name="Morono Y."/>
            <person name="Uchiyama I."/>
            <person name="Ito T."/>
            <person name="Fujiyama A."/>
            <person name="Inagaki F."/>
            <person name="Takami H."/>
        </authorList>
    </citation>
    <scope>NUCLEOTIDE SEQUENCE</scope>
    <source>
        <strain evidence="2">Expedition CK06-06</strain>
    </source>
</reference>
<dbReference type="PANTHER" id="PTHR32063">
    <property type="match status" value="1"/>
</dbReference>
<dbReference type="Pfam" id="PF00873">
    <property type="entry name" value="ACR_tran"/>
    <property type="match status" value="1"/>
</dbReference>
<organism evidence="2">
    <name type="scientific">marine sediment metagenome</name>
    <dbReference type="NCBI Taxonomy" id="412755"/>
    <lineage>
        <taxon>unclassified sequences</taxon>
        <taxon>metagenomes</taxon>
        <taxon>ecological metagenomes</taxon>
    </lineage>
</organism>
<dbReference type="SUPFAM" id="SSF82866">
    <property type="entry name" value="Multidrug efflux transporter AcrB transmembrane domain"/>
    <property type="match status" value="1"/>
</dbReference>
<keyword evidence="1" id="KW-0812">Transmembrane</keyword>
<sequence>MPIGELVHVRQGYGPVEIRRVDQSRTVQVLADVRSGGLDDAVREAEAALADVSLPPLTSMRVGGENEEMRESFRSLGFAFLLALFLVFLIMAAKFESLIQPLVVLVSVPLAAIGAVVALWIAGAGLNAMSGIGMVILIGIVVNDAIIKVDFINQKRAEGDSKRDAILEAGRLRLRPILMTTVTTVLGLLPLAAGWGAGADLRAPLAVAVIGGLISATVLTLIVVPVVYSLVVSPREPVRSAVEVEVGPAR</sequence>
<dbReference type="PRINTS" id="PR00702">
    <property type="entry name" value="ACRIFLAVINRP"/>
</dbReference>
<evidence type="ECO:0000313" key="2">
    <source>
        <dbReference type="EMBL" id="GAG01519.1"/>
    </source>
</evidence>
<protein>
    <recommendedName>
        <fullName evidence="3">Acriflavin resistance protein</fullName>
    </recommendedName>
</protein>
<feature type="transmembrane region" description="Helical" evidence="1">
    <location>
        <begin position="102"/>
        <end position="122"/>
    </location>
</feature>
<evidence type="ECO:0000256" key="1">
    <source>
        <dbReference type="SAM" id="Phobius"/>
    </source>
</evidence>
<name>X0U6Y1_9ZZZZ</name>
<dbReference type="PANTHER" id="PTHR32063:SF0">
    <property type="entry name" value="SWARMING MOTILITY PROTEIN SWRC"/>
    <property type="match status" value="1"/>
</dbReference>
<feature type="transmembrane region" description="Helical" evidence="1">
    <location>
        <begin position="177"/>
        <end position="197"/>
    </location>
</feature>
<comment type="caution">
    <text evidence="2">The sequence shown here is derived from an EMBL/GenBank/DDBJ whole genome shotgun (WGS) entry which is preliminary data.</text>
</comment>
<dbReference type="GO" id="GO:0042910">
    <property type="term" value="F:xenobiotic transmembrane transporter activity"/>
    <property type="evidence" value="ECO:0007669"/>
    <property type="project" value="TreeGrafter"/>
</dbReference>
<feature type="transmembrane region" description="Helical" evidence="1">
    <location>
        <begin position="128"/>
        <end position="147"/>
    </location>
</feature>
<keyword evidence="1" id="KW-0472">Membrane</keyword>
<dbReference type="Gene3D" id="1.20.1640.10">
    <property type="entry name" value="Multidrug efflux transporter AcrB transmembrane domain"/>
    <property type="match status" value="1"/>
</dbReference>
<gene>
    <name evidence="2" type="ORF">S01H1_36058</name>
</gene>
<dbReference type="AlphaFoldDB" id="X0U6Y1"/>
<dbReference type="GO" id="GO:0005886">
    <property type="term" value="C:plasma membrane"/>
    <property type="evidence" value="ECO:0007669"/>
    <property type="project" value="TreeGrafter"/>
</dbReference>
<feature type="transmembrane region" description="Helical" evidence="1">
    <location>
        <begin position="76"/>
        <end position="95"/>
    </location>
</feature>
<keyword evidence="1" id="KW-1133">Transmembrane helix</keyword>
<dbReference type="EMBL" id="BARS01022562">
    <property type="protein sequence ID" value="GAG01519.1"/>
    <property type="molecule type" value="Genomic_DNA"/>
</dbReference>
<evidence type="ECO:0008006" key="3">
    <source>
        <dbReference type="Google" id="ProtNLM"/>
    </source>
</evidence>
<proteinExistence type="predicted"/>
<dbReference type="InterPro" id="IPR001036">
    <property type="entry name" value="Acrflvin-R"/>
</dbReference>
<accession>X0U6Y1</accession>